<dbReference type="SMART" id="SM00633">
    <property type="entry name" value="Glyco_10"/>
    <property type="match status" value="1"/>
</dbReference>
<dbReference type="AlphaFoldDB" id="A0A5J5IGZ0"/>
<evidence type="ECO:0000256" key="1">
    <source>
        <dbReference type="ARBA" id="ARBA00000681"/>
    </source>
</evidence>
<dbReference type="InterPro" id="IPR017853">
    <property type="entry name" value="GH"/>
</dbReference>
<evidence type="ECO:0000313" key="12">
    <source>
        <dbReference type="EMBL" id="KAA9038671.1"/>
    </source>
</evidence>
<dbReference type="InterPro" id="IPR044846">
    <property type="entry name" value="GH10"/>
</dbReference>
<dbReference type="EC" id="3.2.1.8" evidence="3"/>
<dbReference type="Gene3D" id="3.20.20.80">
    <property type="entry name" value="Glycosidases"/>
    <property type="match status" value="1"/>
</dbReference>
<sequence>MMTKKTLLLLFSFIFCLQGFAQTSSWSNPGEVKRVQCNIEKYRKGDATITIVDKNGKPLRNATVIIQQQTHEFLFGSNLFVLHQLATPELNQKYESAFTHLFNFATIPFYWRELEPQQNHLRFKEGSDSIWRRPPPDELVKWCKAHGIVIKGHQLLYVKRKFMPDWISANDSNKLKALAGKRMTQLAERYGYDVSIWDAVNEEMARIAKPSQWDAVPHDFLSWAFKKADSLFPKRSQLIINDETKTSHYSTQDYVDMVNGLLKQNIRLDGIGIQFHMLQPDKFLKGEVYTPQIMHDAYKKLGNFGKPLWITEITIPTHGETGLQDQATIVSDIYKLWFSEPQMKGITWWNLGDGTAFGAENNFHGGLLDSAMNPKPSYKVLDQLINHDWKTNITLKTDADGIVNFRGFHGKYSIQVKKGNKSQKYNFQLPSNVKVSKATFKL</sequence>
<keyword evidence="5 10" id="KW-0732">Signal</keyword>
<dbReference type="PANTHER" id="PTHR31490:SF88">
    <property type="entry name" value="BETA-XYLANASE"/>
    <property type="match status" value="1"/>
</dbReference>
<evidence type="ECO:0000256" key="6">
    <source>
        <dbReference type="ARBA" id="ARBA00022801"/>
    </source>
</evidence>
<feature type="chain" id="PRO_5023887102" description="endo-1,4-beta-xylanase" evidence="10">
    <location>
        <begin position="22"/>
        <end position="442"/>
    </location>
</feature>
<proteinExistence type="inferred from homology"/>
<dbReference type="PROSITE" id="PS51760">
    <property type="entry name" value="GH10_2"/>
    <property type="match status" value="1"/>
</dbReference>
<protein>
    <recommendedName>
        <fullName evidence="3">endo-1,4-beta-xylanase</fullName>
        <ecNumber evidence="3">3.2.1.8</ecNumber>
    </recommendedName>
</protein>
<gene>
    <name evidence="12" type="ORF">FW778_14075</name>
</gene>
<keyword evidence="7" id="KW-0119">Carbohydrate metabolism</keyword>
<keyword evidence="6 12" id="KW-0378">Hydrolase</keyword>
<evidence type="ECO:0000256" key="8">
    <source>
        <dbReference type="ARBA" id="ARBA00023295"/>
    </source>
</evidence>
<comment type="catalytic activity">
    <reaction evidence="1">
        <text>Endohydrolysis of (1-&gt;4)-beta-D-xylosidic linkages in xylans.</text>
        <dbReference type="EC" id="3.2.1.8"/>
    </reaction>
</comment>
<keyword evidence="4" id="KW-0858">Xylan degradation</keyword>
<name>A0A5J5IGZ0_9BACT</name>
<dbReference type="SUPFAM" id="SSF51445">
    <property type="entry name" value="(Trans)glycosidases"/>
    <property type="match status" value="1"/>
</dbReference>
<dbReference type="Pfam" id="PF00331">
    <property type="entry name" value="Glyco_hydro_10"/>
    <property type="match status" value="1"/>
</dbReference>
<comment type="similarity">
    <text evidence="2">Belongs to the glycosyl hydrolase 10 (cellulase F) family.</text>
</comment>
<accession>A0A5J5IGZ0</accession>
<evidence type="ECO:0000256" key="2">
    <source>
        <dbReference type="ARBA" id="ARBA00007495"/>
    </source>
</evidence>
<dbReference type="GO" id="GO:0031176">
    <property type="term" value="F:endo-1,4-beta-xylanase activity"/>
    <property type="evidence" value="ECO:0007669"/>
    <property type="project" value="UniProtKB-EC"/>
</dbReference>
<keyword evidence="13" id="KW-1185">Reference proteome</keyword>
<keyword evidence="8" id="KW-0326">Glycosidase</keyword>
<feature type="signal peptide" evidence="10">
    <location>
        <begin position="1"/>
        <end position="21"/>
    </location>
</feature>
<dbReference type="PANTHER" id="PTHR31490">
    <property type="entry name" value="GLYCOSYL HYDROLASE"/>
    <property type="match status" value="1"/>
</dbReference>
<dbReference type="GO" id="GO:0045493">
    <property type="term" value="P:xylan catabolic process"/>
    <property type="evidence" value="ECO:0007669"/>
    <property type="project" value="UniProtKB-KW"/>
</dbReference>
<dbReference type="EMBL" id="VYQF01000003">
    <property type="protein sequence ID" value="KAA9038671.1"/>
    <property type="molecule type" value="Genomic_DNA"/>
</dbReference>
<dbReference type="RefSeq" id="WP_150415392.1">
    <property type="nucleotide sequence ID" value="NZ_VYQF01000003.1"/>
</dbReference>
<evidence type="ECO:0000256" key="10">
    <source>
        <dbReference type="SAM" id="SignalP"/>
    </source>
</evidence>
<feature type="domain" description="GH10" evidence="11">
    <location>
        <begin position="84"/>
        <end position="384"/>
    </location>
</feature>
<evidence type="ECO:0000259" key="11">
    <source>
        <dbReference type="PROSITE" id="PS51760"/>
    </source>
</evidence>
<evidence type="ECO:0000256" key="3">
    <source>
        <dbReference type="ARBA" id="ARBA00012590"/>
    </source>
</evidence>
<evidence type="ECO:0000313" key="13">
    <source>
        <dbReference type="Proteomes" id="UP000326903"/>
    </source>
</evidence>
<comment type="caution">
    <text evidence="12">The sequence shown here is derived from an EMBL/GenBank/DDBJ whole genome shotgun (WGS) entry which is preliminary data.</text>
</comment>
<dbReference type="InterPro" id="IPR001000">
    <property type="entry name" value="GH10_dom"/>
</dbReference>
<evidence type="ECO:0000256" key="4">
    <source>
        <dbReference type="ARBA" id="ARBA00022651"/>
    </source>
</evidence>
<evidence type="ECO:0000256" key="5">
    <source>
        <dbReference type="ARBA" id="ARBA00022729"/>
    </source>
</evidence>
<evidence type="ECO:0000256" key="7">
    <source>
        <dbReference type="ARBA" id="ARBA00023277"/>
    </source>
</evidence>
<reference evidence="12 13" key="1">
    <citation type="submission" date="2019-09" db="EMBL/GenBank/DDBJ databases">
        <title>Draft genome sequence of Ginsengibacter sp. BR5-29.</title>
        <authorList>
            <person name="Im W.-T."/>
        </authorList>
    </citation>
    <scope>NUCLEOTIDE SEQUENCE [LARGE SCALE GENOMIC DNA]</scope>
    <source>
        <strain evidence="12 13">BR5-29</strain>
    </source>
</reference>
<evidence type="ECO:0000256" key="9">
    <source>
        <dbReference type="ARBA" id="ARBA00023326"/>
    </source>
</evidence>
<keyword evidence="9" id="KW-0624">Polysaccharide degradation</keyword>
<organism evidence="12 13">
    <name type="scientific">Ginsengibacter hankyongi</name>
    <dbReference type="NCBI Taxonomy" id="2607284"/>
    <lineage>
        <taxon>Bacteria</taxon>
        <taxon>Pseudomonadati</taxon>
        <taxon>Bacteroidota</taxon>
        <taxon>Chitinophagia</taxon>
        <taxon>Chitinophagales</taxon>
        <taxon>Chitinophagaceae</taxon>
        <taxon>Ginsengibacter</taxon>
    </lineage>
</organism>
<dbReference type="Proteomes" id="UP000326903">
    <property type="component" value="Unassembled WGS sequence"/>
</dbReference>